<dbReference type="InterPro" id="IPR052063">
    <property type="entry name" value="Polysaccharide_Lyase_1"/>
</dbReference>
<dbReference type="SUPFAM" id="SSF51126">
    <property type="entry name" value="Pectin lyase-like"/>
    <property type="match status" value="1"/>
</dbReference>
<dbReference type="GO" id="GO:0016829">
    <property type="term" value="F:lyase activity"/>
    <property type="evidence" value="ECO:0007669"/>
    <property type="project" value="UniProtKB-KW"/>
</dbReference>
<comment type="caution">
    <text evidence="4">The sequence shown here is derived from an EMBL/GenBank/DDBJ whole genome shotgun (WGS) entry which is preliminary data.</text>
</comment>
<dbReference type="Gene3D" id="2.160.20.10">
    <property type="entry name" value="Single-stranded right-handed beta-helix, Pectin lyase-like"/>
    <property type="match status" value="1"/>
</dbReference>
<dbReference type="Proteomes" id="UP000578091">
    <property type="component" value="Unassembled WGS sequence"/>
</dbReference>
<keyword evidence="5" id="KW-1185">Reference proteome</keyword>
<dbReference type="InterPro" id="IPR011050">
    <property type="entry name" value="Pectin_lyase_fold/virulence"/>
</dbReference>
<evidence type="ECO:0000256" key="2">
    <source>
        <dbReference type="ARBA" id="ARBA00023180"/>
    </source>
</evidence>
<proteinExistence type="predicted"/>
<dbReference type="PANTHER" id="PTHR42970">
    <property type="entry name" value="PECTATE LYASE C-RELATED"/>
    <property type="match status" value="1"/>
</dbReference>
<dbReference type="AlphaFoldDB" id="A0A853J9G4"/>
<reference evidence="4 5" key="1">
    <citation type="submission" date="2020-07" db="EMBL/GenBank/DDBJ databases">
        <title>Luteimonas sp. SJ-92.</title>
        <authorList>
            <person name="Huang X.-X."/>
            <person name="Xu L."/>
            <person name="Sun J.-Q."/>
        </authorList>
    </citation>
    <scope>NUCLEOTIDE SEQUENCE [LARGE SCALE GENOMIC DNA]</scope>
    <source>
        <strain evidence="4 5">SJ-92</strain>
    </source>
</reference>
<dbReference type="PANTHER" id="PTHR42970:SF1">
    <property type="entry name" value="PECTATE LYASE C-RELATED"/>
    <property type="match status" value="1"/>
</dbReference>
<dbReference type="RefSeq" id="WP_180677604.1">
    <property type="nucleotide sequence ID" value="NZ_JACCKA010000039.1"/>
</dbReference>
<feature type="signal peptide" evidence="3">
    <location>
        <begin position="1"/>
        <end position="32"/>
    </location>
</feature>
<dbReference type="GO" id="GO:0046872">
    <property type="term" value="F:metal ion binding"/>
    <property type="evidence" value="ECO:0007669"/>
    <property type="project" value="UniProtKB-KW"/>
</dbReference>
<evidence type="ECO:0000313" key="4">
    <source>
        <dbReference type="EMBL" id="NZA25801.1"/>
    </source>
</evidence>
<feature type="chain" id="PRO_5032553678" evidence="3">
    <location>
        <begin position="33"/>
        <end position="449"/>
    </location>
</feature>
<organism evidence="4 5">
    <name type="scientific">Luteimonas salinisoli</name>
    <dbReference type="NCBI Taxonomy" id="2752307"/>
    <lineage>
        <taxon>Bacteria</taxon>
        <taxon>Pseudomonadati</taxon>
        <taxon>Pseudomonadota</taxon>
        <taxon>Gammaproteobacteria</taxon>
        <taxon>Lysobacterales</taxon>
        <taxon>Lysobacteraceae</taxon>
        <taxon>Luteimonas</taxon>
    </lineage>
</organism>
<keyword evidence="4" id="KW-0456">Lyase</keyword>
<name>A0A853J9G4_9GAMM</name>
<evidence type="ECO:0000256" key="1">
    <source>
        <dbReference type="ARBA" id="ARBA00022723"/>
    </source>
</evidence>
<dbReference type="InterPro" id="IPR012334">
    <property type="entry name" value="Pectin_lyas_fold"/>
</dbReference>
<protein>
    <submittedName>
        <fullName evidence="4">Pectate lyase</fullName>
    </submittedName>
</protein>
<keyword evidence="1" id="KW-0479">Metal-binding</keyword>
<evidence type="ECO:0000256" key="3">
    <source>
        <dbReference type="SAM" id="SignalP"/>
    </source>
</evidence>
<evidence type="ECO:0000313" key="5">
    <source>
        <dbReference type="Proteomes" id="UP000578091"/>
    </source>
</evidence>
<sequence>MQSITPALAPLPRILAMLFAAALLALAPAAAANEGALAFPGAQGWAAHTPGGRGGRIIRVTTLDAKGPGSFTEAVEAKGPRIVVFEVGGVIDLGVETVRIDEPFLTIAGQTAPQPGITLIRGGLVIAAHDVVVRHIRVRPGEAGRAKREGPDFDAITTMRGARDVIVDHCSLTWATDENLSASSTRFAGETPEEWLQNASRRITFSNNILAEGLADSVHPKGEHSKGTLIHDHVNDVLIVGNLYAHNMERNPLFKGGARGQVINNLIYNPGQKAVHYNLIAEEWIDRQPYQPGQMVLRGNVMRAGPDTGELAFFMLGGSGDMELYAEDNLVVDRIGEPLPQTGSYTTAPAELIRLRRAPELPFGVEPLPAAQVQDAVIADAGARPWDRDQIDRRIVADVIEARGAIIDSEQEVGGYPDHAETRQAFVEADWDLETMEPLRPLPRGEPLR</sequence>
<dbReference type="EMBL" id="JACCKA010000039">
    <property type="protein sequence ID" value="NZA25801.1"/>
    <property type="molecule type" value="Genomic_DNA"/>
</dbReference>
<accession>A0A853J9G4</accession>
<keyword evidence="2" id="KW-0325">Glycoprotein</keyword>
<keyword evidence="3" id="KW-0732">Signal</keyword>
<gene>
    <name evidence="4" type="ORF">H0E84_05350</name>
</gene>